<sequence length="134" mass="14700">MAEALEERNRSSSLRLHYDRDPSRASGTKTCRSAGFCNGKKVPLKRSCAVVLVPAQILEKFLFSDVTCEPPPEIAGGKVQGVKKPRYLPGETAHYQCWQGFQMTGASTVTCQNGTWTGRPQCKGDFLSAFLKVS</sequence>
<evidence type="ECO:0000256" key="4">
    <source>
        <dbReference type="ARBA" id="ARBA00023157"/>
    </source>
</evidence>
<keyword evidence="2 5" id="KW-0768">Sushi</keyword>
<reference evidence="8" key="1">
    <citation type="submission" date="2019-08" db="EMBL/GenBank/DDBJ databases">
        <title>Three high-quality genomes provides insights into domestication of ducks.</title>
        <authorList>
            <person name="Hou Z.C."/>
            <person name="Zhu F."/>
            <person name="Yin Z.T."/>
            <person name="Zhang F."/>
        </authorList>
    </citation>
    <scope>NUCLEOTIDE SEQUENCE [LARGE SCALE GENOMIC DNA]</scope>
</reference>
<evidence type="ECO:0000256" key="3">
    <source>
        <dbReference type="ARBA" id="ARBA00022729"/>
    </source>
</evidence>
<accession>A0A8B9T9K4</accession>
<reference evidence="8" key="2">
    <citation type="submission" date="2025-08" db="UniProtKB">
        <authorList>
            <consortium name="Ensembl"/>
        </authorList>
    </citation>
    <scope>IDENTIFICATION</scope>
</reference>
<dbReference type="Pfam" id="PF00084">
    <property type="entry name" value="Sushi"/>
    <property type="match status" value="1"/>
</dbReference>
<evidence type="ECO:0000313" key="8">
    <source>
        <dbReference type="Ensembl" id="ENSAPLP00020018021.1"/>
    </source>
</evidence>
<dbReference type="PROSITE" id="PS50923">
    <property type="entry name" value="SUSHI"/>
    <property type="match status" value="1"/>
</dbReference>
<dbReference type="PANTHER" id="PTHR45785">
    <property type="entry name" value="COMPLEMENT FACTOR H-RELATED"/>
    <property type="match status" value="1"/>
</dbReference>
<proteinExistence type="predicted"/>
<feature type="disulfide bond" evidence="5">
    <location>
        <begin position="68"/>
        <end position="111"/>
    </location>
</feature>
<dbReference type="Gene3D" id="2.10.70.10">
    <property type="entry name" value="Complement Module, domain 1"/>
    <property type="match status" value="1"/>
</dbReference>
<evidence type="ECO:0000256" key="6">
    <source>
        <dbReference type="SAM" id="MobiDB-lite"/>
    </source>
</evidence>
<dbReference type="CDD" id="cd00033">
    <property type="entry name" value="CCP"/>
    <property type="match status" value="1"/>
</dbReference>
<comment type="caution">
    <text evidence="5">Lacks conserved residue(s) required for the propagation of feature annotation.</text>
</comment>
<dbReference type="InterPro" id="IPR051503">
    <property type="entry name" value="ComplSys_Reg/VirEntry_Med"/>
</dbReference>
<evidence type="ECO:0000256" key="5">
    <source>
        <dbReference type="PROSITE-ProRule" id="PRU00302"/>
    </source>
</evidence>
<feature type="region of interest" description="Disordered" evidence="6">
    <location>
        <begin position="1"/>
        <end position="30"/>
    </location>
</feature>
<evidence type="ECO:0000256" key="1">
    <source>
        <dbReference type="ARBA" id="ARBA00004328"/>
    </source>
</evidence>
<evidence type="ECO:0000256" key="2">
    <source>
        <dbReference type="ARBA" id="ARBA00022659"/>
    </source>
</evidence>
<dbReference type="Proteomes" id="UP000694400">
    <property type="component" value="Chromosome 8"/>
</dbReference>
<keyword evidence="4 5" id="KW-1015">Disulfide bond</keyword>
<comment type="subcellular location">
    <subcellularLocation>
        <location evidence="1">Virion</location>
    </subcellularLocation>
</comment>
<keyword evidence="3" id="KW-0732">Signal</keyword>
<dbReference type="Ensembl" id="ENSAPLT00020019493.1">
    <property type="protein sequence ID" value="ENSAPLP00020018021.1"/>
    <property type="gene ID" value="ENSAPLG00020012881.1"/>
</dbReference>
<reference evidence="8" key="3">
    <citation type="submission" date="2025-09" db="UniProtKB">
        <authorList>
            <consortium name="Ensembl"/>
        </authorList>
    </citation>
    <scope>IDENTIFICATION</scope>
</reference>
<feature type="domain" description="Sushi" evidence="7">
    <location>
        <begin position="66"/>
        <end position="124"/>
    </location>
</feature>
<evidence type="ECO:0000313" key="9">
    <source>
        <dbReference type="Proteomes" id="UP000694400"/>
    </source>
</evidence>
<dbReference type="InterPro" id="IPR000436">
    <property type="entry name" value="Sushi_SCR_CCP_dom"/>
</dbReference>
<dbReference type="SUPFAM" id="SSF57535">
    <property type="entry name" value="Complement control module/SCR domain"/>
    <property type="match status" value="1"/>
</dbReference>
<dbReference type="AlphaFoldDB" id="A0A8B9T9K4"/>
<organism evidence="8 9">
    <name type="scientific">Anas platyrhynchos</name>
    <name type="common">Mallard</name>
    <name type="synonym">Anas boschas</name>
    <dbReference type="NCBI Taxonomy" id="8839"/>
    <lineage>
        <taxon>Eukaryota</taxon>
        <taxon>Metazoa</taxon>
        <taxon>Chordata</taxon>
        <taxon>Craniata</taxon>
        <taxon>Vertebrata</taxon>
        <taxon>Euteleostomi</taxon>
        <taxon>Archelosauria</taxon>
        <taxon>Archosauria</taxon>
        <taxon>Dinosauria</taxon>
        <taxon>Saurischia</taxon>
        <taxon>Theropoda</taxon>
        <taxon>Coelurosauria</taxon>
        <taxon>Aves</taxon>
        <taxon>Neognathae</taxon>
        <taxon>Galloanserae</taxon>
        <taxon>Anseriformes</taxon>
        <taxon>Anatidae</taxon>
        <taxon>Anatinae</taxon>
        <taxon>Anas</taxon>
    </lineage>
</organism>
<dbReference type="PANTHER" id="PTHR45785:SF2">
    <property type="entry name" value="COMPLEMENT FACTOR H-RELATED"/>
    <property type="match status" value="1"/>
</dbReference>
<dbReference type="InterPro" id="IPR035976">
    <property type="entry name" value="Sushi/SCR/CCP_sf"/>
</dbReference>
<evidence type="ECO:0000259" key="7">
    <source>
        <dbReference type="PROSITE" id="PS50923"/>
    </source>
</evidence>
<protein>
    <recommendedName>
        <fullName evidence="7">Sushi domain-containing protein</fullName>
    </recommendedName>
</protein>
<dbReference type="SMART" id="SM00032">
    <property type="entry name" value="CCP"/>
    <property type="match status" value="1"/>
</dbReference>
<feature type="compositionally biased region" description="Basic and acidic residues" evidence="6">
    <location>
        <begin position="1"/>
        <end position="23"/>
    </location>
</feature>
<name>A0A8B9T9K4_ANAPL</name>